<proteinExistence type="predicted"/>
<dbReference type="Proteomes" id="UP001597641">
    <property type="component" value="Unassembled WGS sequence"/>
</dbReference>
<dbReference type="RefSeq" id="WP_377484372.1">
    <property type="nucleotide sequence ID" value="NZ_JBHUOX010000006.1"/>
</dbReference>
<keyword evidence="3" id="KW-1185">Reference proteome</keyword>
<organism evidence="2 3">
    <name type="scientific">Pontibacter toksunensis</name>
    <dbReference type="NCBI Taxonomy" id="1332631"/>
    <lineage>
        <taxon>Bacteria</taxon>
        <taxon>Pseudomonadati</taxon>
        <taxon>Bacteroidota</taxon>
        <taxon>Cytophagia</taxon>
        <taxon>Cytophagales</taxon>
        <taxon>Hymenobacteraceae</taxon>
        <taxon>Pontibacter</taxon>
    </lineage>
</organism>
<protein>
    <recommendedName>
        <fullName evidence="4">Glycosyltransferase involved in cell wall biosynthesis</fullName>
    </recommendedName>
</protein>
<keyword evidence="1" id="KW-1133">Transmembrane helix</keyword>
<evidence type="ECO:0008006" key="4">
    <source>
        <dbReference type="Google" id="ProtNLM"/>
    </source>
</evidence>
<accession>A0ABW6BUZ1</accession>
<keyword evidence="1" id="KW-0812">Transmembrane</keyword>
<comment type="caution">
    <text evidence="2">The sequence shown here is derived from an EMBL/GenBank/DDBJ whole genome shotgun (WGS) entry which is preliminary data.</text>
</comment>
<evidence type="ECO:0000256" key="1">
    <source>
        <dbReference type="SAM" id="Phobius"/>
    </source>
</evidence>
<dbReference type="EMBL" id="JBHUOX010000006">
    <property type="protein sequence ID" value="MFD3000883.1"/>
    <property type="molecule type" value="Genomic_DNA"/>
</dbReference>
<feature type="transmembrane region" description="Helical" evidence="1">
    <location>
        <begin position="63"/>
        <end position="82"/>
    </location>
</feature>
<reference evidence="3" key="1">
    <citation type="journal article" date="2019" name="Int. J. Syst. Evol. Microbiol.">
        <title>The Global Catalogue of Microorganisms (GCM) 10K type strain sequencing project: providing services to taxonomists for standard genome sequencing and annotation.</title>
        <authorList>
            <consortium name="The Broad Institute Genomics Platform"/>
            <consortium name="The Broad Institute Genome Sequencing Center for Infectious Disease"/>
            <person name="Wu L."/>
            <person name="Ma J."/>
        </authorList>
    </citation>
    <scope>NUCLEOTIDE SEQUENCE [LARGE SCALE GENOMIC DNA]</scope>
    <source>
        <strain evidence="3">KCTC 23984</strain>
    </source>
</reference>
<evidence type="ECO:0000313" key="2">
    <source>
        <dbReference type="EMBL" id="MFD3000883.1"/>
    </source>
</evidence>
<keyword evidence="1" id="KW-0472">Membrane</keyword>
<name>A0ABW6BUZ1_9BACT</name>
<gene>
    <name evidence="2" type="ORF">ACFS7Z_10960</name>
</gene>
<evidence type="ECO:0000313" key="3">
    <source>
        <dbReference type="Proteomes" id="UP001597641"/>
    </source>
</evidence>
<sequence>MIESYQINQLREAGHEVEIWYLGNLFGVSNNVVLNAPAIQEYLVMVSSFEILKERVNRLEKNSVLFSMLGLLYYYPILYRVIKSREDLIWIGRITKKLPASKTKRQNPLNAMLGSVLFYKLYRPYSNLILYVSQKVIRKYGNIAGIKAYQPDYLMVTNVKQVPPHYPKEKVIVTHADDYNVHLLNRETAVDASLQNAIVFLDQMIYFHPDFRKLGESMTDVDTYYHKLNQALDRLSERYSKPVVIAGHPEAEKQPGYAKRFKGKHFVIGKSVSLVRHAYLVVSHYSTAVNFAAIYNKPLLLLTTNNFETFEKVKRPIQVLSKALNVTVINIDKDDSQTVPLDLNPNYKLYRNNYIKSDDTPEELSYPYAVNYVLSRIESDQVKAK</sequence>